<reference evidence="2" key="1">
    <citation type="submission" date="2020-09" db="EMBL/GenBank/DDBJ databases">
        <title>Rhizobia associated with sainfoin plants.</title>
        <authorList>
            <person name="Asharfi S."/>
            <person name="Kuzmanovic N."/>
            <person name="Bunk B."/>
            <person name="Sproeer C."/>
            <person name="Becker M."/>
            <person name="Thuenen T."/>
        </authorList>
    </citation>
    <scope>NUCLEOTIDE SEQUENCE</scope>
    <source>
        <strain evidence="2">OM4</strain>
    </source>
</reference>
<dbReference type="Proteomes" id="UP001058098">
    <property type="component" value="Chromosome"/>
</dbReference>
<organism evidence="2 3">
    <name type="scientific">Mesorhizobium onobrychidis</name>
    <dbReference type="NCBI Taxonomy" id="2775404"/>
    <lineage>
        <taxon>Bacteria</taxon>
        <taxon>Pseudomonadati</taxon>
        <taxon>Pseudomonadota</taxon>
        <taxon>Alphaproteobacteria</taxon>
        <taxon>Hyphomicrobiales</taxon>
        <taxon>Phyllobacteriaceae</taxon>
        <taxon>Mesorhizobium</taxon>
    </lineage>
</organism>
<dbReference type="Gene3D" id="2.60.120.10">
    <property type="entry name" value="Jelly Rolls"/>
    <property type="match status" value="1"/>
</dbReference>
<dbReference type="InterPro" id="IPR014710">
    <property type="entry name" value="RmlC-like_jellyroll"/>
</dbReference>
<sequence>MPGAGDRFDLGGFGIHWKIDGFHTGERFSIVHHPLAPRALAAPLHRHHREDEYSYVLSGNLGALLGDDVVTAGPGTWMFKPRGQWHTFWNAGDTQCEIIEVISPAGFEDYFRELAAIWPDRTKSGELLRKYELDMDFESVPALCARFGLTSARPAATIRAEDSG</sequence>
<dbReference type="PANTHER" id="PTHR36440">
    <property type="entry name" value="PUTATIVE (AFU_ORTHOLOGUE AFUA_8G07350)-RELATED"/>
    <property type="match status" value="1"/>
</dbReference>
<dbReference type="Pfam" id="PF07883">
    <property type="entry name" value="Cupin_2"/>
    <property type="match status" value="1"/>
</dbReference>
<dbReference type="InterPro" id="IPR053146">
    <property type="entry name" value="QDO-like"/>
</dbReference>
<dbReference type="InterPro" id="IPR013096">
    <property type="entry name" value="Cupin_2"/>
</dbReference>
<gene>
    <name evidence="2" type="ORF">IHQ72_26490</name>
</gene>
<dbReference type="InterPro" id="IPR011051">
    <property type="entry name" value="RmlC_Cupin_sf"/>
</dbReference>
<accession>A0ABY5R7G7</accession>
<evidence type="ECO:0000313" key="2">
    <source>
        <dbReference type="EMBL" id="UVC19129.1"/>
    </source>
</evidence>
<name>A0ABY5R7G7_9HYPH</name>
<evidence type="ECO:0000259" key="1">
    <source>
        <dbReference type="Pfam" id="PF07883"/>
    </source>
</evidence>
<dbReference type="PANTHER" id="PTHR36440:SF1">
    <property type="entry name" value="PUTATIVE (AFU_ORTHOLOGUE AFUA_8G07350)-RELATED"/>
    <property type="match status" value="1"/>
</dbReference>
<proteinExistence type="predicted"/>
<evidence type="ECO:0000313" key="3">
    <source>
        <dbReference type="Proteomes" id="UP001058098"/>
    </source>
</evidence>
<dbReference type="SUPFAM" id="SSF51182">
    <property type="entry name" value="RmlC-like cupins"/>
    <property type="match status" value="1"/>
</dbReference>
<dbReference type="EMBL" id="CP062229">
    <property type="protein sequence ID" value="UVC19129.1"/>
    <property type="molecule type" value="Genomic_DNA"/>
</dbReference>
<feature type="domain" description="Cupin type-2" evidence="1">
    <location>
        <begin position="35"/>
        <end position="101"/>
    </location>
</feature>
<protein>
    <submittedName>
        <fullName evidence="2">Cupin domain-containing protein</fullName>
    </submittedName>
</protein>
<keyword evidence="3" id="KW-1185">Reference proteome</keyword>